<dbReference type="Proteomes" id="UP001365128">
    <property type="component" value="Unassembled WGS sequence"/>
</dbReference>
<organism evidence="1 2">
    <name type="scientific">Phyllosticta citricarpa</name>
    <dbReference type="NCBI Taxonomy" id="55181"/>
    <lineage>
        <taxon>Eukaryota</taxon>
        <taxon>Fungi</taxon>
        <taxon>Dikarya</taxon>
        <taxon>Ascomycota</taxon>
        <taxon>Pezizomycotina</taxon>
        <taxon>Dothideomycetes</taxon>
        <taxon>Dothideomycetes incertae sedis</taxon>
        <taxon>Botryosphaeriales</taxon>
        <taxon>Phyllostictaceae</taxon>
        <taxon>Phyllosticta</taxon>
    </lineage>
</organism>
<accession>A0ABR1MLV6</accession>
<keyword evidence="2" id="KW-1185">Reference proteome</keyword>
<evidence type="ECO:0000313" key="1">
    <source>
        <dbReference type="EMBL" id="KAK7552359.1"/>
    </source>
</evidence>
<evidence type="ECO:0000313" key="2">
    <source>
        <dbReference type="Proteomes" id="UP001365128"/>
    </source>
</evidence>
<proteinExistence type="predicted"/>
<dbReference type="EMBL" id="JBBPDW010000005">
    <property type="protein sequence ID" value="KAK7552359.1"/>
    <property type="molecule type" value="Genomic_DNA"/>
</dbReference>
<comment type="caution">
    <text evidence="1">The sequence shown here is derived from an EMBL/GenBank/DDBJ whole genome shotgun (WGS) entry which is preliminary data.</text>
</comment>
<protein>
    <submittedName>
        <fullName evidence="1">Uncharacterized protein</fullName>
    </submittedName>
</protein>
<name>A0ABR1MLV6_9PEZI</name>
<sequence>MLAQVFKGFENLELITLDFGGAKRTIKNNLTFWSLPFHYALERIETPSNLRVLYDRGFFEITWSGKSANNDEIFIEDCRPENVPFWLDGYLTQRDPKFFCASSVEIWKCAELFGDHLECLELLDILEMGQNLKTLRELCIVGCFTADRGATWVLMCKSLQEHVQLQRLEFVGMEGCVSIGMATENLMVDPEFLRWSTRLA</sequence>
<reference evidence="1 2" key="1">
    <citation type="submission" date="2024-04" db="EMBL/GenBank/DDBJ databases">
        <title>Phyllosticta paracitricarpa is synonymous to the EU quarantine fungus P. citricarpa based on phylogenomic analyses.</title>
        <authorList>
            <consortium name="Lawrence Berkeley National Laboratory"/>
            <person name="Van Ingen-Buijs V.A."/>
            <person name="Van Westerhoven A.C."/>
            <person name="Haridas S."/>
            <person name="Skiadas P."/>
            <person name="Martin F."/>
            <person name="Groenewald J.Z."/>
            <person name="Crous P.W."/>
            <person name="Seidl M.F."/>
        </authorList>
    </citation>
    <scope>NUCLEOTIDE SEQUENCE [LARGE SCALE GENOMIC DNA]</scope>
    <source>
        <strain evidence="1 2">CBS 122670</strain>
    </source>
</reference>
<gene>
    <name evidence="1" type="ORF">IWX46DRAFT_339501</name>
</gene>